<evidence type="ECO:0000313" key="3">
    <source>
        <dbReference type="Proteomes" id="UP000020681"/>
    </source>
</evidence>
<protein>
    <submittedName>
        <fullName evidence="2">Wax ester synthase-like Acyl-CoA acyltransferase domain protein</fullName>
    </submittedName>
</protein>
<proteinExistence type="predicted"/>
<sequence length="58" mass="6346">MRRNRMHPLDPLDALMLTAELVSNPMHVGALLILSPPPGSGPTTSTSFTAKHWLVVNR</sequence>
<keyword evidence="3" id="KW-1185">Reference proteome</keyword>
<dbReference type="Pfam" id="PF03007">
    <property type="entry name" value="WS_DGAT_cat"/>
    <property type="match status" value="1"/>
</dbReference>
<accession>A0ABN0QUH2</accession>
<dbReference type="EMBL" id="JAOL01000144">
    <property type="protein sequence ID" value="EUA88325.1"/>
    <property type="molecule type" value="Genomic_DNA"/>
</dbReference>
<dbReference type="InterPro" id="IPR004255">
    <property type="entry name" value="O-acyltransferase_WSD1_N"/>
</dbReference>
<reference evidence="2 3" key="1">
    <citation type="submission" date="2014-01" db="EMBL/GenBank/DDBJ databases">
        <authorList>
            <person name="Dobos K."/>
            <person name="Lenaerts A."/>
            <person name="Ordway D."/>
            <person name="DeGroote M.A."/>
            <person name="Parker T."/>
            <person name="Sizemore C."/>
            <person name="Tallon L.J."/>
            <person name="Sadzewicz L.K."/>
            <person name="Sengamalay N."/>
            <person name="Fraser C.M."/>
            <person name="Hine E."/>
            <person name="Shefchek K.A."/>
            <person name="Das S.P."/>
            <person name="Tettelin H."/>
        </authorList>
    </citation>
    <scope>NUCLEOTIDE SEQUENCE [LARGE SCALE GENOMIC DNA]</scope>
    <source>
        <strain evidence="2 3">Harvey</strain>
    </source>
</reference>
<organism evidence="2 3">
    <name type="scientific">Mycobacterium ulcerans str. Harvey</name>
    <dbReference type="NCBI Taxonomy" id="1299332"/>
    <lineage>
        <taxon>Bacteria</taxon>
        <taxon>Bacillati</taxon>
        <taxon>Actinomycetota</taxon>
        <taxon>Actinomycetes</taxon>
        <taxon>Mycobacteriales</taxon>
        <taxon>Mycobacteriaceae</taxon>
        <taxon>Mycobacterium</taxon>
        <taxon>Mycobacterium ulcerans group</taxon>
    </lineage>
</organism>
<evidence type="ECO:0000259" key="1">
    <source>
        <dbReference type="Pfam" id="PF03007"/>
    </source>
</evidence>
<evidence type="ECO:0000313" key="2">
    <source>
        <dbReference type="EMBL" id="EUA88325.1"/>
    </source>
</evidence>
<dbReference type="Proteomes" id="UP000020681">
    <property type="component" value="Unassembled WGS sequence"/>
</dbReference>
<gene>
    <name evidence="2" type="ORF">I551_5222</name>
</gene>
<name>A0ABN0QUH2_MYCUL</name>
<feature type="domain" description="O-acyltransferase WSD1-like N-terminal" evidence="1">
    <location>
        <begin position="9"/>
        <end position="46"/>
    </location>
</feature>
<comment type="caution">
    <text evidence="2">The sequence shown here is derived from an EMBL/GenBank/DDBJ whole genome shotgun (WGS) entry which is preliminary data.</text>
</comment>